<evidence type="ECO:0000256" key="9">
    <source>
        <dbReference type="ARBA" id="ARBA00048679"/>
    </source>
</evidence>
<dbReference type="Pfam" id="PF00069">
    <property type="entry name" value="Pkinase"/>
    <property type="match status" value="1"/>
</dbReference>
<dbReference type="AlphaFoldDB" id="A0A8C1V3R9"/>
<evidence type="ECO:0000256" key="7">
    <source>
        <dbReference type="ARBA" id="ARBA00022840"/>
    </source>
</evidence>
<comment type="catalytic activity">
    <reaction evidence="8">
        <text>L-threonyl-[protein] + ATP = O-phospho-L-threonyl-[protein] + ADP + H(+)</text>
        <dbReference type="Rhea" id="RHEA:46608"/>
        <dbReference type="Rhea" id="RHEA-COMP:11060"/>
        <dbReference type="Rhea" id="RHEA-COMP:11605"/>
        <dbReference type="ChEBI" id="CHEBI:15378"/>
        <dbReference type="ChEBI" id="CHEBI:30013"/>
        <dbReference type="ChEBI" id="CHEBI:30616"/>
        <dbReference type="ChEBI" id="CHEBI:61977"/>
        <dbReference type="ChEBI" id="CHEBI:456216"/>
        <dbReference type="EC" id="2.7.11.1"/>
    </reaction>
</comment>
<keyword evidence="5" id="KW-0547">Nucleotide-binding</keyword>
<evidence type="ECO:0000256" key="2">
    <source>
        <dbReference type="ARBA" id="ARBA00022527"/>
    </source>
</evidence>
<dbReference type="InterPro" id="IPR008271">
    <property type="entry name" value="Ser/Thr_kinase_AS"/>
</dbReference>
<evidence type="ECO:0000256" key="10">
    <source>
        <dbReference type="SAM" id="MobiDB-lite"/>
    </source>
</evidence>
<feature type="region of interest" description="Disordered" evidence="10">
    <location>
        <begin position="408"/>
        <end position="439"/>
    </location>
</feature>
<dbReference type="PROSITE" id="PS50011">
    <property type="entry name" value="PROTEIN_KINASE_DOM"/>
    <property type="match status" value="1"/>
</dbReference>
<keyword evidence="7" id="KW-0067">ATP-binding</keyword>
<dbReference type="GO" id="GO:0005524">
    <property type="term" value="F:ATP binding"/>
    <property type="evidence" value="ECO:0007669"/>
    <property type="project" value="UniProtKB-KW"/>
</dbReference>
<sequence length="1002" mass="107207">MKKFFDGRREMVSSGPASGAAAGGGAGSGAFIGRVFSIGRYQVTAEETVAEGGFAIVFLVRTHQGVRCALKRMYVNNEHDLQVCKREIQIMRDLVGNKNIVGFLDSSITAVGSGDVWEVLILMDFCRGGQVVNLMNQRLQTGFSETEVLQIFCDTCEAVARLHQCKTPIIHRDLKVENILLHDRGHYVLCDFGSAINRSQDPQTEGVAAVEEEIKKYTTLSYRAPEMVNLYGGKVITTKADIWALGCLLYKLCYFTLPFGESQVAICDGSFTIPDNSRYSHDMHCLIRYMLEPDPDIRPDIYQVSYFAFKLARKECPVQNIHNSPIPAKLPEPIRASEAVAKKSQNKARLTDPIPTTETSIAPRQRPKAGQAQPIAGILPIQPALTPRKRANAPAGPSQPISINMASQPVAQSQVPVTQQQATPTPMQATPSPPQTTPQHAQLFVQQQNTAFFTAQQQQHHSTQSSVLPAQAVASSSTPVSTQSKPKNRAPPPPIHHPQTSRLTTLSATALTKTKATAQALPAECSHSNSVDADITATVSAQPKTKAMAPPPPASHASTLPPPKTTSAPSADSEVDPEQRSVGGSRGVHKVGSLTPPSSPKTAPKGGHRRILSDVTHSTIFGVPVSKSTQLLQAAAAEASLNKSKSASTTPSGSPCSSQQSVYQSGEASGPSAGATASWNPFGDDNFSKLTAEELLNKDFAKLDAKTAERPCPENLISGLQSASSNKGFLQGGAGMDSLIPGLDPLQTDPGSAALPEARGKSDGYGSLLEGGDLENPVEEGCVHSSDEDDGEKEGGRSQVSGEETPSLDCSGSRPLLQDSDDDDDQSPACSRNLQMSSLSEEPVENQSSLVSQNHSPSQAQHSGSDPSVDVFSKAPFRTGQDVDTDGDVFANAPFPRLPAQPRQPDIFIQAPFGRKKEASGKVCTNPRFLQPHPGSSLDQSILGQVTPLPFRPQALSKYSRHYEGPVNTDPEHRLSAVTSEVTSADPFVSAPFHLKGRQDKR</sequence>
<dbReference type="CDD" id="cd14037">
    <property type="entry name" value="STKc_NAK_like"/>
    <property type="match status" value="1"/>
</dbReference>
<feature type="compositionally biased region" description="Polar residues" evidence="10">
    <location>
        <begin position="649"/>
        <end position="667"/>
    </location>
</feature>
<evidence type="ECO:0000256" key="3">
    <source>
        <dbReference type="ARBA" id="ARBA00022553"/>
    </source>
</evidence>
<dbReference type="InterPro" id="IPR011009">
    <property type="entry name" value="Kinase-like_dom_sf"/>
</dbReference>
<feature type="region of interest" description="Disordered" evidence="10">
    <location>
        <begin position="740"/>
        <end position="905"/>
    </location>
</feature>
<feature type="region of interest" description="Disordered" evidence="10">
    <location>
        <begin position="454"/>
        <end position="502"/>
    </location>
</feature>
<dbReference type="PROSITE" id="PS00108">
    <property type="entry name" value="PROTEIN_KINASE_ST"/>
    <property type="match status" value="1"/>
</dbReference>
<keyword evidence="4" id="KW-0808">Transferase</keyword>
<name>A0A8C1V3R9_CYPCA</name>
<dbReference type="GO" id="GO:0004674">
    <property type="term" value="F:protein serine/threonine kinase activity"/>
    <property type="evidence" value="ECO:0007669"/>
    <property type="project" value="UniProtKB-KW"/>
</dbReference>
<keyword evidence="3" id="KW-0597">Phosphoprotein</keyword>
<feature type="compositionally biased region" description="Low complexity" evidence="10">
    <location>
        <begin position="454"/>
        <end position="466"/>
    </location>
</feature>
<keyword evidence="6" id="KW-0418">Kinase</keyword>
<dbReference type="SUPFAM" id="SSF56112">
    <property type="entry name" value="Protein kinase-like (PK-like)"/>
    <property type="match status" value="1"/>
</dbReference>
<feature type="compositionally biased region" description="Polar residues" evidence="10">
    <location>
        <begin position="798"/>
        <end position="810"/>
    </location>
</feature>
<dbReference type="EC" id="2.7.11.1" evidence="1"/>
<dbReference type="PANTHER" id="PTHR47907:SF5">
    <property type="entry name" value="AP2 ASSOCIATED KINASE 1"/>
    <property type="match status" value="1"/>
</dbReference>
<feature type="compositionally biased region" description="Polar residues" evidence="10">
    <location>
        <begin position="473"/>
        <end position="485"/>
    </location>
</feature>
<dbReference type="Proteomes" id="UP000694700">
    <property type="component" value="Unplaced"/>
</dbReference>
<evidence type="ECO:0000256" key="4">
    <source>
        <dbReference type="ARBA" id="ARBA00022679"/>
    </source>
</evidence>
<dbReference type="PANTHER" id="PTHR47907">
    <property type="entry name" value="PROTEIN KINASE DOMAIN-CONTAINING PROTEIN"/>
    <property type="match status" value="1"/>
</dbReference>
<evidence type="ECO:0000313" key="12">
    <source>
        <dbReference type="Ensembl" id="ENSCCRP00015045973.1"/>
    </source>
</evidence>
<evidence type="ECO:0000256" key="5">
    <source>
        <dbReference type="ARBA" id="ARBA00022741"/>
    </source>
</evidence>
<evidence type="ECO:0000259" key="11">
    <source>
        <dbReference type="PROSITE" id="PS50011"/>
    </source>
</evidence>
<proteinExistence type="predicted"/>
<feature type="compositionally biased region" description="Polar residues" evidence="10">
    <location>
        <begin position="829"/>
        <end position="866"/>
    </location>
</feature>
<evidence type="ECO:0000256" key="8">
    <source>
        <dbReference type="ARBA" id="ARBA00047899"/>
    </source>
</evidence>
<evidence type="ECO:0000256" key="1">
    <source>
        <dbReference type="ARBA" id="ARBA00012513"/>
    </source>
</evidence>
<dbReference type="Gene3D" id="1.10.510.10">
    <property type="entry name" value="Transferase(Phosphotransferase) domain 1"/>
    <property type="match status" value="1"/>
</dbReference>
<protein>
    <recommendedName>
        <fullName evidence="1">non-specific serine/threonine protein kinase</fullName>
        <ecNumber evidence="1">2.7.11.1</ecNumber>
    </recommendedName>
</protein>
<feature type="region of interest" description="Disordered" evidence="10">
    <location>
        <begin position="541"/>
        <end position="609"/>
    </location>
</feature>
<feature type="compositionally biased region" description="Pro residues" evidence="10">
    <location>
        <begin position="549"/>
        <end position="564"/>
    </location>
</feature>
<evidence type="ECO:0000256" key="6">
    <source>
        <dbReference type="ARBA" id="ARBA00022777"/>
    </source>
</evidence>
<dbReference type="SMART" id="SM00220">
    <property type="entry name" value="S_TKc"/>
    <property type="match status" value="1"/>
</dbReference>
<organism evidence="12 13">
    <name type="scientific">Cyprinus carpio</name>
    <name type="common">Common carp</name>
    <dbReference type="NCBI Taxonomy" id="7962"/>
    <lineage>
        <taxon>Eukaryota</taxon>
        <taxon>Metazoa</taxon>
        <taxon>Chordata</taxon>
        <taxon>Craniata</taxon>
        <taxon>Vertebrata</taxon>
        <taxon>Euteleostomi</taxon>
        <taxon>Actinopterygii</taxon>
        <taxon>Neopterygii</taxon>
        <taxon>Teleostei</taxon>
        <taxon>Ostariophysi</taxon>
        <taxon>Cypriniformes</taxon>
        <taxon>Cyprinidae</taxon>
        <taxon>Cyprininae</taxon>
        <taxon>Cyprinus</taxon>
    </lineage>
</organism>
<dbReference type="Ensembl" id="ENSCCRT00015047511.1">
    <property type="protein sequence ID" value="ENSCCRP00015045973.1"/>
    <property type="gene ID" value="ENSCCRG00015019047.1"/>
</dbReference>
<feature type="compositionally biased region" description="Low complexity" evidence="10">
    <location>
        <begin position="408"/>
        <end position="430"/>
    </location>
</feature>
<dbReference type="FunFam" id="1.10.510.10:FF:000072">
    <property type="entry name" value="AP2 associated kinase 1"/>
    <property type="match status" value="1"/>
</dbReference>
<dbReference type="InterPro" id="IPR000719">
    <property type="entry name" value="Prot_kinase_dom"/>
</dbReference>
<accession>A0A8C1V3R9</accession>
<evidence type="ECO:0000313" key="13">
    <source>
        <dbReference type="Proteomes" id="UP000694700"/>
    </source>
</evidence>
<keyword evidence="2" id="KW-0723">Serine/threonine-protein kinase</keyword>
<dbReference type="InterPro" id="IPR051744">
    <property type="entry name" value="AP2_assoc_SerThr_kinase"/>
</dbReference>
<feature type="region of interest" description="Disordered" evidence="10">
    <location>
        <begin position="339"/>
        <end position="376"/>
    </location>
</feature>
<reference evidence="12" key="1">
    <citation type="submission" date="2025-08" db="UniProtKB">
        <authorList>
            <consortium name="Ensembl"/>
        </authorList>
    </citation>
    <scope>IDENTIFICATION</scope>
</reference>
<feature type="region of interest" description="Disordered" evidence="10">
    <location>
        <begin position="644"/>
        <end position="680"/>
    </location>
</feature>
<comment type="catalytic activity">
    <reaction evidence="9">
        <text>L-seryl-[protein] + ATP = O-phospho-L-seryl-[protein] + ADP + H(+)</text>
        <dbReference type="Rhea" id="RHEA:17989"/>
        <dbReference type="Rhea" id="RHEA-COMP:9863"/>
        <dbReference type="Rhea" id="RHEA-COMP:11604"/>
        <dbReference type="ChEBI" id="CHEBI:15378"/>
        <dbReference type="ChEBI" id="CHEBI:29999"/>
        <dbReference type="ChEBI" id="CHEBI:30616"/>
        <dbReference type="ChEBI" id="CHEBI:83421"/>
        <dbReference type="ChEBI" id="CHEBI:456216"/>
        <dbReference type="EC" id="2.7.11.1"/>
    </reaction>
</comment>
<feature type="domain" description="Protein kinase" evidence="11">
    <location>
        <begin position="43"/>
        <end position="309"/>
    </location>
</feature>